<dbReference type="AlphaFoldDB" id="A0AAV5T5S6"/>
<organism evidence="5 6">
    <name type="scientific">Pristionchus entomophagus</name>
    <dbReference type="NCBI Taxonomy" id="358040"/>
    <lineage>
        <taxon>Eukaryota</taxon>
        <taxon>Metazoa</taxon>
        <taxon>Ecdysozoa</taxon>
        <taxon>Nematoda</taxon>
        <taxon>Chromadorea</taxon>
        <taxon>Rhabditida</taxon>
        <taxon>Rhabditina</taxon>
        <taxon>Diplogasteromorpha</taxon>
        <taxon>Diplogasteroidea</taxon>
        <taxon>Neodiplogasteridae</taxon>
        <taxon>Pristionchus</taxon>
    </lineage>
</organism>
<protein>
    <recommendedName>
        <fullName evidence="7">CUB domain-containing protein</fullName>
    </recommendedName>
</protein>
<feature type="disulfide bond" evidence="2">
    <location>
        <begin position="171"/>
        <end position="198"/>
    </location>
</feature>
<dbReference type="PROSITE" id="PS50041">
    <property type="entry name" value="C_TYPE_LECTIN_2"/>
    <property type="match status" value="1"/>
</dbReference>
<accession>A0AAV5T5S6</accession>
<evidence type="ECO:0008006" key="7">
    <source>
        <dbReference type="Google" id="ProtNLM"/>
    </source>
</evidence>
<evidence type="ECO:0000313" key="6">
    <source>
        <dbReference type="Proteomes" id="UP001432027"/>
    </source>
</evidence>
<dbReference type="Gene3D" id="3.10.100.10">
    <property type="entry name" value="Mannose-Binding Protein A, subunit A"/>
    <property type="match status" value="1"/>
</dbReference>
<dbReference type="InterPro" id="IPR035914">
    <property type="entry name" value="Sperma_CUB_dom_sf"/>
</dbReference>
<reference evidence="5" key="1">
    <citation type="submission" date="2023-10" db="EMBL/GenBank/DDBJ databases">
        <title>Genome assembly of Pristionchus species.</title>
        <authorList>
            <person name="Yoshida K."/>
            <person name="Sommer R.J."/>
        </authorList>
    </citation>
    <scope>NUCLEOTIDE SEQUENCE</scope>
    <source>
        <strain evidence="5">RS0144</strain>
    </source>
</reference>
<comment type="caution">
    <text evidence="2">Lacks conserved residue(s) required for the propagation of feature annotation.</text>
</comment>
<feature type="domain" description="CUB" evidence="3">
    <location>
        <begin position="171"/>
        <end position="279"/>
    </location>
</feature>
<sequence>FFRQKCEDQYTGQCWVCSVKSKTIECEDGETEYKGGCISVHTSPLDQKSAEASCLGGGHLASIHGSNDNGFYTQLALYAGVTGTVYIGGQYSNGVFEWIDGSFQNTNFWAAGFPNTVFGTCVQLLLASEFGVQGQWTNIDCTVKQPYICFRNGGVYGPTAFPPHPKADAHCPPIQYYTGSGTIYSPNYPLSIPNQQTCEYVLGAKEGTKASVKFTVFNSQSGTTLSLYDGLNSDQPFLTFTSSAPSLNHLYTVSTNVMKIVFSANGPSAPTGTGWEAEF</sequence>
<dbReference type="EMBL" id="BTSX01000003">
    <property type="protein sequence ID" value="GMS90460.1"/>
    <property type="molecule type" value="Genomic_DNA"/>
</dbReference>
<dbReference type="SUPFAM" id="SSF56436">
    <property type="entry name" value="C-type lectin-like"/>
    <property type="match status" value="1"/>
</dbReference>
<gene>
    <name evidence="5" type="ORF">PENTCL1PPCAC_12635</name>
</gene>
<dbReference type="InterPro" id="IPR016186">
    <property type="entry name" value="C-type_lectin-like/link_sf"/>
</dbReference>
<feature type="domain" description="C-type lectin" evidence="4">
    <location>
        <begin position="33"/>
        <end position="150"/>
    </location>
</feature>
<evidence type="ECO:0000259" key="4">
    <source>
        <dbReference type="PROSITE" id="PS50041"/>
    </source>
</evidence>
<dbReference type="Gene3D" id="2.60.120.290">
    <property type="entry name" value="Spermadhesin, CUB domain"/>
    <property type="match status" value="1"/>
</dbReference>
<dbReference type="SUPFAM" id="SSF49854">
    <property type="entry name" value="Spermadhesin, CUB domain"/>
    <property type="match status" value="1"/>
</dbReference>
<name>A0AAV5T5S6_9BILA</name>
<keyword evidence="6" id="KW-1185">Reference proteome</keyword>
<dbReference type="InterPro" id="IPR050976">
    <property type="entry name" value="Snaclec"/>
</dbReference>
<evidence type="ECO:0000256" key="1">
    <source>
        <dbReference type="ARBA" id="ARBA00023157"/>
    </source>
</evidence>
<evidence type="ECO:0000256" key="2">
    <source>
        <dbReference type="PROSITE-ProRule" id="PRU00059"/>
    </source>
</evidence>
<dbReference type="CDD" id="cd00037">
    <property type="entry name" value="CLECT"/>
    <property type="match status" value="1"/>
</dbReference>
<evidence type="ECO:0000259" key="3">
    <source>
        <dbReference type="PROSITE" id="PS01180"/>
    </source>
</evidence>
<dbReference type="Pfam" id="PF00059">
    <property type="entry name" value="Lectin_C"/>
    <property type="match status" value="1"/>
</dbReference>
<dbReference type="InterPro" id="IPR000859">
    <property type="entry name" value="CUB_dom"/>
</dbReference>
<dbReference type="Pfam" id="PF00431">
    <property type="entry name" value="CUB"/>
    <property type="match status" value="1"/>
</dbReference>
<evidence type="ECO:0000313" key="5">
    <source>
        <dbReference type="EMBL" id="GMS90460.1"/>
    </source>
</evidence>
<feature type="non-terminal residue" evidence="5">
    <location>
        <position position="1"/>
    </location>
</feature>
<dbReference type="Proteomes" id="UP001432027">
    <property type="component" value="Unassembled WGS sequence"/>
</dbReference>
<comment type="caution">
    <text evidence="5">The sequence shown here is derived from an EMBL/GenBank/DDBJ whole genome shotgun (WGS) entry which is preliminary data.</text>
</comment>
<dbReference type="PROSITE" id="PS01180">
    <property type="entry name" value="CUB"/>
    <property type="match status" value="1"/>
</dbReference>
<dbReference type="InterPro" id="IPR001304">
    <property type="entry name" value="C-type_lectin-like"/>
</dbReference>
<dbReference type="SMART" id="SM00034">
    <property type="entry name" value="CLECT"/>
    <property type="match status" value="1"/>
</dbReference>
<dbReference type="InterPro" id="IPR016187">
    <property type="entry name" value="CTDL_fold"/>
</dbReference>
<dbReference type="CDD" id="cd00041">
    <property type="entry name" value="CUB"/>
    <property type="match status" value="1"/>
</dbReference>
<keyword evidence="1 2" id="KW-1015">Disulfide bond</keyword>
<dbReference type="PANTHER" id="PTHR22991">
    <property type="entry name" value="PROTEIN CBG13490"/>
    <property type="match status" value="1"/>
</dbReference>
<proteinExistence type="predicted"/>
<dbReference type="PANTHER" id="PTHR22991:SF41">
    <property type="entry name" value="CUB DOMAIN-CONTAINING PROTEIN-RELATED"/>
    <property type="match status" value="1"/>
</dbReference>
<dbReference type="SMART" id="SM00042">
    <property type="entry name" value="CUB"/>
    <property type="match status" value="1"/>
</dbReference>
<feature type="non-terminal residue" evidence="5">
    <location>
        <position position="279"/>
    </location>
</feature>